<evidence type="ECO:0000313" key="2">
    <source>
        <dbReference type="Proteomes" id="UP001065298"/>
    </source>
</evidence>
<sequence length="2172" mass="243735">MGDIPLSAAFGTGEPTPYVSPEAAAKRVNPTITPQDRDWRRMLYTFTELHKSDKTLQKILSEHFTYHETRMLLASDRADIKSLQDANTERYNALLQGRFRGVERDLVSKLTMMYFGLPVEPLTSLLEELVNDFGLNQPHVPMYNVQPPLHFLSAHQARNWGKDSLRGQEAPCWPMPIPMGDAPTHQDRPAPKNTSISQNEPVMGLRGGDGDDNDDSDSDDGNDAIGYISPDRVFPFTVKHDYWPQFETGALPKDEWIYLYGYTGCIPFVPRKWRSYAKALRQILQLDHDSPYFHPEDPEDPIDYILVHFDRKTKKATTIDDELYLTEDSPAMKYLLEHFTGDTTSGHEDCCAFFATYAGERPPHPRHWEPHPEQFEADLAKIGHYVFDAKSGPGKNAISYAYIAFPKTKTETFTIDKFGCNQFNANFRMVIDVLLGKPRSLEPKHGLVRLVDRNKPDTEILPPIVFDAMGQMQWVWEMLHPLNNPGADWMVDWMGIGVYGTTAVIVPNYYPDPHPHLLSNQVWTGMSPFEDAFEVIQDAVTEAFNKETIARMDSIIVKGMMNGFEIPTNRPYLLEERLQLGKELQGMIADEYLLILPVWRAGESKLFPAWPDTSNVYTDFPPLNSSLGTLFKLIDSLCSATNHRRDWRRAKDVILLKSLPPWDALKTPKTESPAFLLTTETTQHEWCAIRSAITSCDVSVSFLKASEADWWRSIAKSNIWGVRPYFSDDNSLSWFWNTHAWTDINALTVKKVDGSKSLPIPRQLEQEAKSAAEELPFAKESKVGVDGRKGTVKAKTKERVSAFSSRRHFGTSPIFDRPKSPYISPGGLALPVPEPQEGSGKQTAQPENSSGPAKRVPGHQAKRPVSRHGPPLQSSARPLPEPPVKPTGQNKGDTPGLPSSTKKQPEHQAKPRGQIQRAVPAPQSKLQLPSFLSREPSPRRQRQPLPQPLPQPQRERERPEWLRTPGDNRRPIFIESEEEETTHSSEDPLQEEPTETPDQGRLPPDADLWGEDDEPMRDVEEEAQEEGEPSNQQDRRPQVEFASGSEYGDDVVSDTSGPSDAPVTFHERTSRPKPMEPIDNDDRARTWAEQPGIFEGWDPRAWPSCNDLAIPITAAPTEKVFRTSDNVPMMIKAVLTPSEQAELQSSFFGVRNIALKRAMQCPFQGCDFSHRLDEPEAIEQHAKLVHQAKKCMWCDEPLFEWWSPEQRMAHLRKNHQVKLIRALGMKPPAGDKAKSSFASGSRWQQPTDSQLANSGGLFNRVPRSERQQVFPQFGNQSAPRAPMADMTGTAPLQGGNAQLFATNTSRGAIPDRILQLSSELLSLVCGGSVLQPIGVAPDRVVQIISELHGLVGGVNTQRPQAGTTAPPRRAVTGSAQMVSRDVVEKILDEVITKFVSKGKAQDKIHPLKKLFPEMHPSAYDPVEQQKLFDSYTPARNLQPPRTLTYPLPWYDYPGPLVHDDPPMTCPLPDCFANNFEYLQSRQIWDHFVKKHPDGTLDRCPLCHLPFVYTIDDKETGKKVKKHHPEEECIKHFDCHIWELWDSLMPKGKYATYDFVVDLPPPGPYEDLDADEEMMALLAARSKDAARRKGGEKTSRPGGASVRPQEECREDTAQEEQAADTSGKEKDPRCPFFEKCGAVIGSMTDEQFRRHIRVCHPKEVQMVDFDSGDGEETEEEAPRPRTRTPAPTLRPAIQLEVAEVTEAEGAQTDESNRPSSSTVQSGTSTSKKRKRNMKPRNQVMNQGSEDELSGLASDTPSRTSRTRTREKLVPIELQPLEETDAYAPAASESRSSATQGRERPSKKPRRERQPRDDDGEYEDDGASTDDEPEEESQAPKRPRRARSPDWVKRLGPGGPDFEPSDDMYCSKCLRKAPKSGNKSPSRSPIGREKELECHSNLNRCCRIRNGEGVPENLPNRSGWIRAADLPAKLGQIKSQFTSKYPAYDRTIYPTKPSDNNASVWRSDPNNEDNEPFWNIPWPPYEGQPPFPGSWEDPGIPAEERGRKKRRDSWQGRQEDDPLYRYQSDEDSDDDLKPDEDDIAELQDEASNDNSSAASGLKRRRTGEAMNTPAGSGINTGAEEEKEGPATKKTKKTPGSKFLLQSCISSHVLTRYLAKPKPKPKAKRAKKPRGEAASGQPSRASSRVRQKKSGGAKSKGQTSRASQGVSEDASGAGE</sequence>
<keyword evidence="2" id="KW-1185">Reference proteome</keyword>
<reference evidence="1" key="1">
    <citation type="submission" date="2022-06" db="EMBL/GenBank/DDBJ databases">
        <title>Fusarium solani species complex genomes reveal bases of compartmentalisation and animal pathogenesis.</title>
        <authorList>
            <person name="Tsai I.J."/>
        </authorList>
    </citation>
    <scope>NUCLEOTIDE SEQUENCE</scope>
    <source>
        <strain evidence="1">Fu6.1</strain>
    </source>
</reference>
<proteinExistence type="predicted"/>
<organism evidence="1 2">
    <name type="scientific">Fusarium keratoplasticum</name>
    <dbReference type="NCBI Taxonomy" id="1328300"/>
    <lineage>
        <taxon>Eukaryota</taxon>
        <taxon>Fungi</taxon>
        <taxon>Dikarya</taxon>
        <taxon>Ascomycota</taxon>
        <taxon>Pezizomycotina</taxon>
        <taxon>Sordariomycetes</taxon>
        <taxon>Hypocreomycetidae</taxon>
        <taxon>Hypocreales</taxon>
        <taxon>Nectriaceae</taxon>
        <taxon>Fusarium</taxon>
        <taxon>Fusarium solani species complex</taxon>
    </lineage>
</organism>
<dbReference type="Proteomes" id="UP001065298">
    <property type="component" value="Chromosome 9"/>
</dbReference>
<comment type="caution">
    <text evidence="1">The sequence shown here is derived from an EMBL/GenBank/DDBJ whole genome shotgun (WGS) entry which is preliminary data.</text>
</comment>
<gene>
    <name evidence="1" type="ORF">NCS57_01102900</name>
</gene>
<protein>
    <submittedName>
        <fullName evidence="1">Uncharacterized protein</fullName>
    </submittedName>
</protein>
<evidence type="ECO:0000313" key="1">
    <source>
        <dbReference type="EMBL" id="KAI8657249.1"/>
    </source>
</evidence>
<dbReference type="EMBL" id="CM046511">
    <property type="protein sequence ID" value="KAI8657249.1"/>
    <property type="molecule type" value="Genomic_DNA"/>
</dbReference>
<name>A0ACC0QIX8_9HYPO</name>
<accession>A0ACC0QIX8</accession>